<dbReference type="EMBL" id="JAVHNS010000020">
    <property type="protein sequence ID" value="KAK6329819.1"/>
    <property type="molecule type" value="Genomic_DNA"/>
</dbReference>
<keyword evidence="5" id="KW-0560">Oxidoreductase</keyword>
<name>A0AAV9TWI0_9PEZI</name>
<dbReference type="AlphaFoldDB" id="A0AAV9TWI0"/>
<evidence type="ECO:0000256" key="1">
    <source>
        <dbReference type="ARBA" id="ARBA00001974"/>
    </source>
</evidence>
<evidence type="ECO:0000256" key="5">
    <source>
        <dbReference type="ARBA" id="ARBA00023002"/>
    </source>
</evidence>
<evidence type="ECO:0000256" key="6">
    <source>
        <dbReference type="SAM" id="MobiDB-lite"/>
    </source>
</evidence>
<evidence type="ECO:0000313" key="9">
    <source>
        <dbReference type="Proteomes" id="UP001373714"/>
    </source>
</evidence>
<dbReference type="PANTHER" id="PTHR42973:SF39">
    <property type="entry name" value="FAD-BINDING PCMH-TYPE DOMAIN-CONTAINING PROTEIN"/>
    <property type="match status" value="1"/>
</dbReference>
<comment type="cofactor">
    <cofactor evidence="1">
        <name>FAD</name>
        <dbReference type="ChEBI" id="CHEBI:57692"/>
    </cofactor>
</comment>
<dbReference type="InterPro" id="IPR006094">
    <property type="entry name" value="Oxid_FAD_bind_N"/>
</dbReference>
<dbReference type="GO" id="GO:0071949">
    <property type="term" value="F:FAD binding"/>
    <property type="evidence" value="ECO:0007669"/>
    <property type="project" value="InterPro"/>
</dbReference>
<protein>
    <recommendedName>
        <fullName evidence="7">FAD-binding PCMH-type domain-containing protein</fullName>
    </recommendedName>
</protein>
<evidence type="ECO:0000256" key="3">
    <source>
        <dbReference type="ARBA" id="ARBA00022630"/>
    </source>
</evidence>
<comment type="caution">
    <text evidence="8">The sequence shown here is derived from an EMBL/GenBank/DDBJ whole genome shotgun (WGS) entry which is preliminary data.</text>
</comment>
<dbReference type="InterPro" id="IPR050416">
    <property type="entry name" value="FAD-linked_Oxidoreductase"/>
</dbReference>
<feature type="domain" description="FAD-binding PCMH-type" evidence="7">
    <location>
        <begin position="1"/>
        <end position="188"/>
    </location>
</feature>
<dbReference type="InterPro" id="IPR016169">
    <property type="entry name" value="FAD-bd_PCMH_sub2"/>
</dbReference>
<dbReference type="PANTHER" id="PTHR42973">
    <property type="entry name" value="BINDING OXIDOREDUCTASE, PUTATIVE (AFU_ORTHOLOGUE AFUA_1G17690)-RELATED"/>
    <property type="match status" value="1"/>
</dbReference>
<dbReference type="GO" id="GO:0016491">
    <property type="term" value="F:oxidoreductase activity"/>
    <property type="evidence" value="ECO:0007669"/>
    <property type="project" value="UniProtKB-KW"/>
</dbReference>
<dbReference type="Gene3D" id="3.30.465.10">
    <property type="match status" value="1"/>
</dbReference>
<evidence type="ECO:0000259" key="7">
    <source>
        <dbReference type="PROSITE" id="PS51387"/>
    </source>
</evidence>
<gene>
    <name evidence="8" type="ORF">TWF730_006117</name>
</gene>
<proteinExistence type="inferred from homology"/>
<evidence type="ECO:0000256" key="4">
    <source>
        <dbReference type="ARBA" id="ARBA00022827"/>
    </source>
</evidence>
<comment type="similarity">
    <text evidence="2">Belongs to the oxygen-dependent FAD-linked oxidoreductase family.</text>
</comment>
<dbReference type="InterPro" id="IPR036318">
    <property type="entry name" value="FAD-bd_PCMH-like_sf"/>
</dbReference>
<organism evidence="8 9">
    <name type="scientific">Orbilia blumenaviensis</name>
    <dbReference type="NCBI Taxonomy" id="1796055"/>
    <lineage>
        <taxon>Eukaryota</taxon>
        <taxon>Fungi</taxon>
        <taxon>Dikarya</taxon>
        <taxon>Ascomycota</taxon>
        <taxon>Pezizomycotina</taxon>
        <taxon>Orbiliomycetes</taxon>
        <taxon>Orbiliales</taxon>
        <taxon>Orbiliaceae</taxon>
        <taxon>Orbilia</taxon>
    </lineage>
</organism>
<accession>A0AAV9TWI0</accession>
<keyword evidence="4" id="KW-0274">FAD</keyword>
<dbReference type="PROSITE" id="PS51387">
    <property type="entry name" value="FAD_PCMH"/>
    <property type="match status" value="1"/>
</dbReference>
<sequence>MIDFPGYAGDPCPPTNNTESSNTKCNGIGLYPSYVIDATDVEAVQAGINFAREHKIRLVIKATGHEFLGRPNCCAGHVKGYKAVTISPGMQWQDMYRLVDEHDSIIVGGGASTVSCIGGYLQGGGHSPLSSIYGMAVDQVLEMTVVLPDGEHVTANDYQNQDIYWALRGGGASTFGVVTSATVKIFPSRPWYTQTVFFNLTFLDTPREVFHKAITYVHTQIPRLNDGGLMGYYFVINGTDVAPGSKSPTFAAILYMLNGTAEKSGKLIAPMLAELSANYGEDITAGAFNETFPSFYKYFKSNFIDYAVTSGTPILASRLLTRRSLTENIPLLHDTLKLNFETTGILQGHIVAGPGTAQHKNTSMALNPAWRDTYSHISTSEPHTTFPKWHKLPS</sequence>
<reference evidence="8 9" key="1">
    <citation type="submission" date="2019-10" db="EMBL/GenBank/DDBJ databases">
        <authorList>
            <person name="Palmer J.M."/>
        </authorList>
    </citation>
    <scope>NUCLEOTIDE SEQUENCE [LARGE SCALE GENOMIC DNA]</scope>
    <source>
        <strain evidence="8 9">TWF730</strain>
    </source>
</reference>
<dbReference type="InterPro" id="IPR016166">
    <property type="entry name" value="FAD-bd_PCMH"/>
</dbReference>
<dbReference type="Pfam" id="PF01565">
    <property type="entry name" value="FAD_binding_4"/>
    <property type="match status" value="1"/>
</dbReference>
<keyword evidence="9" id="KW-1185">Reference proteome</keyword>
<evidence type="ECO:0000313" key="8">
    <source>
        <dbReference type="EMBL" id="KAK6329819.1"/>
    </source>
</evidence>
<dbReference type="Proteomes" id="UP001373714">
    <property type="component" value="Unassembled WGS sequence"/>
</dbReference>
<feature type="region of interest" description="Disordered" evidence="6">
    <location>
        <begin position="1"/>
        <end position="20"/>
    </location>
</feature>
<keyword evidence="3" id="KW-0285">Flavoprotein</keyword>
<dbReference type="SUPFAM" id="SSF56176">
    <property type="entry name" value="FAD-binding/transporter-associated domain-like"/>
    <property type="match status" value="1"/>
</dbReference>
<evidence type="ECO:0000256" key="2">
    <source>
        <dbReference type="ARBA" id="ARBA00005466"/>
    </source>
</evidence>